<evidence type="ECO:0000256" key="2">
    <source>
        <dbReference type="ARBA" id="ARBA00022723"/>
    </source>
</evidence>
<comment type="pathway">
    <text evidence="1">Secondary metabolite biosynthesis; terpenoid biosynthesis.</text>
</comment>
<keyword evidence="6" id="KW-1185">Reference proteome</keyword>
<dbReference type="InterPro" id="IPR050148">
    <property type="entry name" value="Terpene_synthase-like"/>
</dbReference>
<dbReference type="PANTHER" id="PTHR31225">
    <property type="entry name" value="OS04G0344100 PROTEIN-RELATED"/>
    <property type="match status" value="1"/>
</dbReference>
<evidence type="ECO:0000256" key="1">
    <source>
        <dbReference type="ARBA" id="ARBA00004721"/>
    </source>
</evidence>
<organism evidence="5 6">
    <name type="scientific">Cuscuta australis</name>
    <dbReference type="NCBI Taxonomy" id="267555"/>
    <lineage>
        <taxon>Eukaryota</taxon>
        <taxon>Viridiplantae</taxon>
        <taxon>Streptophyta</taxon>
        <taxon>Embryophyta</taxon>
        <taxon>Tracheophyta</taxon>
        <taxon>Spermatophyta</taxon>
        <taxon>Magnoliopsida</taxon>
        <taxon>eudicotyledons</taxon>
        <taxon>Gunneridae</taxon>
        <taxon>Pentapetalae</taxon>
        <taxon>asterids</taxon>
        <taxon>lamiids</taxon>
        <taxon>Solanales</taxon>
        <taxon>Convolvulaceae</taxon>
        <taxon>Cuscuteae</taxon>
        <taxon>Cuscuta</taxon>
        <taxon>Cuscuta subgen. Grammica</taxon>
        <taxon>Cuscuta sect. Cleistogrammica</taxon>
    </lineage>
</organism>
<dbReference type="PANTHER" id="PTHR31225:SF256">
    <property type="entry name" value="(-)-ALPHA-TERPINEOL SYNTHASE-LIKE"/>
    <property type="match status" value="1"/>
</dbReference>
<feature type="domain" description="Terpene synthase N-terminal" evidence="3">
    <location>
        <begin position="20"/>
        <end position="191"/>
    </location>
</feature>
<dbReference type="Proteomes" id="UP000249390">
    <property type="component" value="Unassembled WGS sequence"/>
</dbReference>
<dbReference type="InterPro" id="IPR044814">
    <property type="entry name" value="Terpene_cyclase_plant_C1"/>
</dbReference>
<dbReference type="CDD" id="cd00684">
    <property type="entry name" value="Terpene_cyclase_plant_C1"/>
    <property type="match status" value="1"/>
</dbReference>
<dbReference type="FunFam" id="1.10.600.10:FF:000007">
    <property type="entry name" value="Isoprene synthase, chloroplastic"/>
    <property type="match status" value="1"/>
</dbReference>
<dbReference type="AlphaFoldDB" id="A0A328E537"/>
<dbReference type="SFLD" id="SFLDS00005">
    <property type="entry name" value="Isoprenoid_Synthase_Type_I"/>
    <property type="match status" value="1"/>
</dbReference>
<proteinExistence type="predicted"/>
<dbReference type="InterPro" id="IPR008949">
    <property type="entry name" value="Isoprenoid_synthase_dom_sf"/>
</dbReference>
<sequence>MSPCEQETVERRSANYAPSIWTHQFIQSQTSEYLDEKYVERAAKLKERVRGLLVQKEGTLLLDQLELVDVLQRLGLSHHFDHEIHEILSAFNQKHHNNDMSLYQASLLFRLLRQQGYPISQEIFKGFMKEGQFEERHREDPKGLLSLYEASYLSIEDEEILDSAKVFSTLHLNKYLNNGDDEKELPLHWRVQRVESRRFIDAYEKRLETKKTKNSCEVEEEEEEEIIILELAKLDFNMMQAIYLKELKEVSRWHEEIGLGEGMGMGSCTRSRVAEGFLWSVGFMDQPQYEYCRNIISKISELIAVIDDVYDVYATLHEAQILTDAITRWDVKAVEEEGLPTCVKVCLLALFNYVNLIAYDVLKQLGINVLPYLKKAWADIAKSYLVEAKWYHNEQKPSLDEYLENGLVSIGAPVVLIEAYIAMASVAATNKEMTTAKMLEDLEILVENPEIVRYSSIICRLCDDLGTSSDEMERGDIPKAVQCRMNDTACREDEAREFIRGLVEENWKKMNGCALVGGNSSHFPRDFVTTVLNLPRTCLLFYRHGDGYGRPEGTTKQHISSLFFRPFATALP</sequence>
<keyword evidence="2" id="KW-0479">Metal-binding</keyword>
<dbReference type="InterPro" id="IPR001906">
    <property type="entry name" value="Terpene_synth_N"/>
</dbReference>
<accession>A0A328E537</accession>
<dbReference type="GO" id="GO:0000287">
    <property type="term" value="F:magnesium ion binding"/>
    <property type="evidence" value="ECO:0007669"/>
    <property type="project" value="InterPro"/>
</dbReference>
<dbReference type="GO" id="GO:0016102">
    <property type="term" value="P:diterpenoid biosynthetic process"/>
    <property type="evidence" value="ECO:0007669"/>
    <property type="project" value="InterPro"/>
</dbReference>
<dbReference type="SFLD" id="SFLDG01019">
    <property type="entry name" value="Terpene_Cyclase_Like_1_C_Termi"/>
    <property type="match status" value="1"/>
</dbReference>
<gene>
    <name evidence="5" type="ORF">DM860_016330</name>
</gene>
<evidence type="ECO:0000259" key="4">
    <source>
        <dbReference type="Pfam" id="PF03936"/>
    </source>
</evidence>
<dbReference type="InterPro" id="IPR034741">
    <property type="entry name" value="Terpene_cyclase-like_1_C"/>
</dbReference>
<name>A0A328E537_9ASTE</name>
<dbReference type="SUPFAM" id="SSF48239">
    <property type="entry name" value="Terpenoid cyclases/Protein prenyltransferases"/>
    <property type="match status" value="1"/>
</dbReference>
<dbReference type="InterPro" id="IPR008930">
    <property type="entry name" value="Terpenoid_cyclase/PrenylTrfase"/>
</dbReference>
<dbReference type="InterPro" id="IPR005630">
    <property type="entry name" value="Terpene_synthase_metal-bd"/>
</dbReference>
<dbReference type="InterPro" id="IPR036965">
    <property type="entry name" value="Terpene_synth_N_sf"/>
</dbReference>
<dbReference type="GO" id="GO:0010333">
    <property type="term" value="F:terpene synthase activity"/>
    <property type="evidence" value="ECO:0007669"/>
    <property type="project" value="InterPro"/>
</dbReference>
<dbReference type="UniPathway" id="UPA00213"/>
<dbReference type="SUPFAM" id="SSF48576">
    <property type="entry name" value="Terpenoid synthases"/>
    <property type="match status" value="1"/>
</dbReference>
<protein>
    <submittedName>
        <fullName evidence="5">Uncharacterized protein</fullName>
    </submittedName>
</protein>
<dbReference type="Pfam" id="PF01397">
    <property type="entry name" value="Terpene_synth"/>
    <property type="match status" value="1"/>
</dbReference>
<comment type="caution">
    <text evidence="5">The sequence shown here is derived from an EMBL/GenBank/DDBJ whole genome shotgun (WGS) entry which is preliminary data.</text>
</comment>
<feature type="domain" description="Terpene synthase metal-binding" evidence="4">
    <location>
        <begin position="268"/>
        <end position="509"/>
    </location>
</feature>
<dbReference type="EMBL" id="NQVE01000028">
    <property type="protein sequence ID" value="RAL53095.1"/>
    <property type="molecule type" value="Genomic_DNA"/>
</dbReference>
<dbReference type="Pfam" id="PF03936">
    <property type="entry name" value="Terpene_synth_C"/>
    <property type="match status" value="1"/>
</dbReference>
<reference evidence="5 6" key="1">
    <citation type="submission" date="2018-06" db="EMBL/GenBank/DDBJ databases">
        <title>The Genome of Cuscuta australis (Dodder) Provides Insight into the Evolution of Plant Parasitism.</title>
        <authorList>
            <person name="Liu H."/>
        </authorList>
    </citation>
    <scope>NUCLEOTIDE SEQUENCE [LARGE SCALE GENOMIC DNA]</scope>
    <source>
        <strain evidence="6">cv. Yunnan</strain>
        <tissue evidence="5">Vines</tissue>
    </source>
</reference>
<dbReference type="Gene3D" id="1.50.10.130">
    <property type="entry name" value="Terpene synthase, N-terminal domain"/>
    <property type="match status" value="1"/>
</dbReference>
<dbReference type="Gene3D" id="1.10.600.10">
    <property type="entry name" value="Farnesyl Diphosphate Synthase"/>
    <property type="match status" value="1"/>
</dbReference>
<evidence type="ECO:0000313" key="6">
    <source>
        <dbReference type="Proteomes" id="UP000249390"/>
    </source>
</evidence>
<evidence type="ECO:0000313" key="5">
    <source>
        <dbReference type="EMBL" id="RAL53095.1"/>
    </source>
</evidence>
<evidence type="ECO:0000259" key="3">
    <source>
        <dbReference type="Pfam" id="PF01397"/>
    </source>
</evidence>